<evidence type="ECO:0000313" key="3">
    <source>
        <dbReference type="EMBL" id="SJN42406.1"/>
    </source>
</evidence>
<gene>
    <name evidence="3" type="ORF">FM114_13540</name>
</gene>
<feature type="region of interest" description="Disordered" evidence="1">
    <location>
        <begin position="23"/>
        <end position="79"/>
    </location>
</feature>
<evidence type="ECO:0000313" key="4">
    <source>
        <dbReference type="Proteomes" id="UP000188342"/>
    </source>
</evidence>
<dbReference type="AlphaFoldDB" id="A0A1R4KDN9"/>
<reference evidence="3 4" key="1">
    <citation type="submission" date="2017-02" db="EMBL/GenBank/DDBJ databases">
        <authorList>
            <person name="Peterson S.W."/>
        </authorList>
    </citation>
    <scope>NUCLEOTIDE SEQUENCE [LARGE SCALE GENOMIC DNA]</scope>
    <source>
        <strain evidence="3 4">LSP_Lj1</strain>
    </source>
</reference>
<organism evidence="3 4">
    <name type="scientific">Luteococcus japonicus LSP_Lj1</name>
    <dbReference type="NCBI Taxonomy" id="1255658"/>
    <lineage>
        <taxon>Bacteria</taxon>
        <taxon>Bacillati</taxon>
        <taxon>Actinomycetota</taxon>
        <taxon>Actinomycetes</taxon>
        <taxon>Propionibacteriales</taxon>
        <taxon>Propionibacteriaceae</taxon>
        <taxon>Luteococcus</taxon>
    </lineage>
</organism>
<accession>A0A1R4KDN9</accession>
<keyword evidence="4" id="KW-1185">Reference proteome</keyword>
<protein>
    <submittedName>
        <fullName evidence="3">Uncharacterized protein</fullName>
    </submittedName>
</protein>
<sequence length="202" mass="20082">MTLRRTTALPLVALLALAPLSACGSDEKGSDAASPREVTTVSVDSASPEAGSSESPSDEVSVASTPESAVTAESSGPASATATAGASVEASAAASLPAGTKKYATAKLPATVGKYTGSNGMYTAGSEDAMVMMTLSPALKFNTVTAKLTGKSTEGMSTCGKAEGVTSCFAPLDGGVLWVQGTDLSKPAELAQLTNDVYKTFA</sequence>
<evidence type="ECO:0000256" key="2">
    <source>
        <dbReference type="SAM" id="SignalP"/>
    </source>
</evidence>
<feature type="compositionally biased region" description="Low complexity" evidence="1">
    <location>
        <begin position="44"/>
        <end position="55"/>
    </location>
</feature>
<dbReference type="RefSeq" id="WP_094765653.1">
    <property type="nucleotide sequence ID" value="NZ_FUKQ01000047.1"/>
</dbReference>
<feature type="chain" id="PRO_5038792452" evidence="2">
    <location>
        <begin position="25"/>
        <end position="202"/>
    </location>
</feature>
<dbReference type="STRING" id="1255658.FM114_13540"/>
<keyword evidence="2" id="KW-0732">Signal</keyword>
<proteinExistence type="predicted"/>
<evidence type="ECO:0000256" key="1">
    <source>
        <dbReference type="SAM" id="MobiDB-lite"/>
    </source>
</evidence>
<name>A0A1R4KDN9_9ACTN</name>
<dbReference type="Proteomes" id="UP000188342">
    <property type="component" value="Unassembled WGS sequence"/>
</dbReference>
<dbReference type="EMBL" id="FUKQ01000047">
    <property type="protein sequence ID" value="SJN42406.1"/>
    <property type="molecule type" value="Genomic_DNA"/>
</dbReference>
<feature type="signal peptide" evidence="2">
    <location>
        <begin position="1"/>
        <end position="24"/>
    </location>
</feature>